<proteinExistence type="predicted"/>
<name>A0A0G1PDT4_UNCKA</name>
<dbReference type="PATRIC" id="fig|1619107.3.peg.214"/>
<accession>A0A0G1PDT4</accession>
<dbReference type="GO" id="GO:0005524">
    <property type="term" value="F:ATP binding"/>
    <property type="evidence" value="ECO:0007669"/>
    <property type="project" value="InterPro"/>
</dbReference>
<dbReference type="Proteomes" id="UP000034732">
    <property type="component" value="Unassembled WGS sequence"/>
</dbReference>
<dbReference type="SUPFAM" id="SSF52540">
    <property type="entry name" value="P-loop containing nucleoside triphosphate hydrolases"/>
    <property type="match status" value="1"/>
</dbReference>
<dbReference type="EMBL" id="LCMF01000010">
    <property type="protein sequence ID" value="KKU30901.1"/>
    <property type="molecule type" value="Genomic_DNA"/>
</dbReference>
<keyword evidence="1" id="KW-0347">Helicase</keyword>
<reference evidence="1 2" key="1">
    <citation type="journal article" date="2015" name="Nature">
        <title>rRNA introns, odd ribosomes, and small enigmatic genomes across a large radiation of phyla.</title>
        <authorList>
            <person name="Brown C.T."/>
            <person name="Hug L.A."/>
            <person name="Thomas B.C."/>
            <person name="Sharon I."/>
            <person name="Castelle C.J."/>
            <person name="Singh A."/>
            <person name="Wilkins M.J."/>
            <person name="Williams K.H."/>
            <person name="Banfield J.F."/>
        </authorList>
    </citation>
    <scope>NUCLEOTIDE SEQUENCE [LARGE SCALE GENOMIC DNA]</scope>
</reference>
<keyword evidence="1" id="KW-0378">Hydrolase</keyword>
<dbReference type="GO" id="GO:0000725">
    <property type="term" value="P:recombinational repair"/>
    <property type="evidence" value="ECO:0007669"/>
    <property type="project" value="TreeGrafter"/>
</dbReference>
<dbReference type="GO" id="GO:0043138">
    <property type="term" value="F:3'-5' DNA helicase activity"/>
    <property type="evidence" value="ECO:0007669"/>
    <property type="project" value="TreeGrafter"/>
</dbReference>
<dbReference type="AlphaFoldDB" id="A0A0G1PDT4"/>
<dbReference type="InterPro" id="IPR027417">
    <property type="entry name" value="P-loop_NTPase"/>
</dbReference>
<dbReference type="InterPro" id="IPR000212">
    <property type="entry name" value="DNA_helicase_UvrD/REP"/>
</dbReference>
<dbReference type="Gene3D" id="3.40.50.300">
    <property type="entry name" value="P-loop containing nucleotide triphosphate hydrolases"/>
    <property type="match status" value="2"/>
</dbReference>
<dbReference type="GO" id="GO:0005829">
    <property type="term" value="C:cytosol"/>
    <property type="evidence" value="ECO:0007669"/>
    <property type="project" value="TreeGrafter"/>
</dbReference>
<keyword evidence="1" id="KW-0547">Nucleotide-binding</keyword>
<comment type="caution">
    <text evidence="1">The sequence shown here is derived from an EMBL/GenBank/DDBJ whole genome shotgun (WGS) entry which is preliminary data.</text>
</comment>
<dbReference type="PANTHER" id="PTHR11070:SF17">
    <property type="entry name" value="DNA HELICASE IV"/>
    <property type="match status" value="1"/>
</dbReference>
<keyword evidence="1" id="KW-0067">ATP-binding</keyword>
<sequence length="686" mass="78525">MNPDNEFKLESAHLADVLEKAKSTRRSIEKSIDALGSGTLEKLKELRQNPESGADLFFFLEQLQEKFQAFNIKDKTQRFEELEHTEKEPYFARIDLKESGDNEAFYIGKFGFTHENKPVVTDWRAKIASVYYRYRFPQKNVEYDTPGGNVVADLTLKRTYEIQNATLIKYFNNDIGLDENEILVEKLRKRTGGVLEDIVETIQKSQMDIIEADPRQICIVQGCVGSGKSTVAIHKLSHIFFNHSRLIRPERSILIAKNQILVGYLSTLFPKLGIFGLNYGTLKDILVRIIFSEGLGLAIDFDNPSPDIGKKISFIKELDQRINTVSLSCEDRIRLLFGSAENQSFGGYVFDPSISVNQNVKEIIGEMEEELNNQNNFFRDPNVNNMRKETHKINVITIKKIISRLRSIQNTLRNTEFTNLIKSLDINRFQKLSYVETMVYIYAYIKIIGLVKFPLYDYCVIDEGQDFSVMEYAILGKLVAHGRMCILGDLNQGYDDTSITVWDDIQEVIESAKKAVKFELTTNYRSTKQIIDFAVGILTPYEKKYLPLSINRVGPVPIRQEFNEINDMLSVVIDEIAKEAENLTKSIGIICFESNLFDKMDDLLMSSKIPADKIIRLDKKKRISYIPAGVYLSDFEDCKGLEFAKVFVLGLDLDKVSGFEQAKKSFVAITRAMDELHVYRVCEKSN</sequence>
<organism evidence="1 2">
    <name type="scientific">candidate division WWE3 bacterium GW2011_GWA1_46_21</name>
    <dbReference type="NCBI Taxonomy" id="1619107"/>
    <lineage>
        <taxon>Bacteria</taxon>
        <taxon>Katanobacteria</taxon>
    </lineage>
</organism>
<evidence type="ECO:0000313" key="2">
    <source>
        <dbReference type="Proteomes" id="UP000034732"/>
    </source>
</evidence>
<protein>
    <submittedName>
        <fullName evidence="1">ATP-dependent DNA helicase</fullName>
    </submittedName>
</protein>
<dbReference type="PANTHER" id="PTHR11070">
    <property type="entry name" value="UVRD / RECB / PCRA DNA HELICASE FAMILY MEMBER"/>
    <property type="match status" value="1"/>
</dbReference>
<dbReference type="GO" id="GO:0003677">
    <property type="term" value="F:DNA binding"/>
    <property type="evidence" value="ECO:0007669"/>
    <property type="project" value="InterPro"/>
</dbReference>
<gene>
    <name evidence="1" type="ORF">UX44_C0010G0018</name>
</gene>
<evidence type="ECO:0000313" key="1">
    <source>
        <dbReference type="EMBL" id="KKU30901.1"/>
    </source>
</evidence>